<gene>
    <name evidence="3" type="ORF">QJT80_00810</name>
</gene>
<reference evidence="3" key="2">
    <citation type="submission" date="2023-04" db="EMBL/GenBank/DDBJ databases">
        <authorList>
            <person name="Beletskiy A.V."/>
            <person name="Mardanov A.V."/>
            <person name="Ravin N.V."/>
        </authorList>
    </citation>
    <scope>NUCLEOTIDE SEQUENCE</scope>
    <source>
        <strain evidence="3">GKL-01</strain>
    </source>
</reference>
<keyword evidence="1" id="KW-0663">Pyridoxal phosphate</keyword>
<proteinExistence type="predicted"/>
<sequence>MNARIADLFPATETCIYLNHAAVAPWPQATAEAVQAFAAENATQGTLNYPQWLTVEQNLRAQAATLLNAHADEIALVKNTSEGLSFVAYGLEWRVGDNIVGIQQEFPSNRFVWQSLAEQGVEFRMLDLTHAPDDPETALLKLCDSNTRLIAVSAVQYANGLRMDLQRIGEFCQRHDILFCVDAIQQLGVIPLDVQAIHADFVVADGHKWLLAPEGLGLFYVRQTHLAQLKLTQYGWHTAESLSDYSAQTYQIAQSARRFECGSPNMLGIHALHASLNVLLTHGIADIWQQVSERIEFLIQGLSAIPEVELLSDTRLERRSGIVSFKLKQGDTDALYQYLQANGVFCAPRGGGIRLSPHFYTPMAQLARVLELVRLAA</sequence>
<evidence type="ECO:0000313" key="3">
    <source>
        <dbReference type="EMBL" id="WGZ91025.1"/>
    </source>
</evidence>
<reference evidence="3" key="1">
    <citation type="journal article" date="2023" name="Int. J. Mol. Sci.">
        <title>Metagenomics Revealed a New Genus 'Candidatus Thiocaldithrix dubininis' gen. nov., sp. nov. and a New Species 'Candidatus Thiothrix putei' sp. nov. in the Family Thiotrichaceae, Some Members of Which Have Traits of Both Na+- and H+-Motive Energetics.</title>
        <authorList>
            <person name="Ravin N.V."/>
            <person name="Muntyan M.S."/>
            <person name="Smolyakov D.D."/>
            <person name="Rudenko T.S."/>
            <person name="Beletsky A.V."/>
            <person name="Mardanov A.V."/>
            <person name="Grabovich M.Y."/>
        </authorList>
    </citation>
    <scope>NUCLEOTIDE SEQUENCE</scope>
    <source>
        <strain evidence="3">GKL-01</strain>
    </source>
</reference>
<dbReference type="EMBL" id="CP124755">
    <property type="protein sequence ID" value="WGZ91025.1"/>
    <property type="molecule type" value="Genomic_DNA"/>
</dbReference>
<evidence type="ECO:0000259" key="2">
    <source>
        <dbReference type="Pfam" id="PF00266"/>
    </source>
</evidence>
<dbReference type="InterPro" id="IPR015421">
    <property type="entry name" value="PyrdxlP-dep_Trfase_major"/>
</dbReference>
<organism evidence="3">
    <name type="scientific">Candidatus Thiocaldithrix dubininis</name>
    <dbReference type="NCBI Taxonomy" id="3080823"/>
    <lineage>
        <taxon>Bacteria</taxon>
        <taxon>Pseudomonadati</taxon>
        <taxon>Pseudomonadota</taxon>
        <taxon>Gammaproteobacteria</taxon>
        <taxon>Thiotrichales</taxon>
        <taxon>Thiotrichaceae</taxon>
        <taxon>Candidatus Thiocaldithrix</taxon>
    </lineage>
</organism>
<dbReference type="PANTHER" id="PTHR43586">
    <property type="entry name" value="CYSTEINE DESULFURASE"/>
    <property type="match status" value="1"/>
</dbReference>
<dbReference type="Gene3D" id="3.90.1150.10">
    <property type="entry name" value="Aspartate Aminotransferase, domain 1"/>
    <property type="match status" value="1"/>
</dbReference>
<name>A0AA95H6A4_9GAMM</name>
<dbReference type="SUPFAM" id="SSF53383">
    <property type="entry name" value="PLP-dependent transferases"/>
    <property type="match status" value="1"/>
</dbReference>
<dbReference type="AlphaFoldDB" id="A0AA95H6A4"/>
<dbReference type="InterPro" id="IPR015424">
    <property type="entry name" value="PyrdxlP-dep_Trfase"/>
</dbReference>
<keyword evidence="3" id="KW-0808">Transferase</keyword>
<dbReference type="KEGG" id="tdu:QJT80_00810"/>
<dbReference type="GO" id="GO:0008483">
    <property type="term" value="F:transaminase activity"/>
    <property type="evidence" value="ECO:0007669"/>
    <property type="project" value="UniProtKB-KW"/>
</dbReference>
<dbReference type="Proteomes" id="UP001300672">
    <property type="component" value="Chromosome"/>
</dbReference>
<dbReference type="InterPro" id="IPR015422">
    <property type="entry name" value="PyrdxlP-dep_Trfase_small"/>
</dbReference>
<accession>A0AA95H6A4</accession>
<protein>
    <submittedName>
        <fullName evidence="3">Aminotransferase class V-fold PLP-dependent enzyme</fullName>
    </submittedName>
</protein>
<keyword evidence="3" id="KW-0032">Aminotransferase</keyword>
<dbReference type="Gene3D" id="3.40.640.10">
    <property type="entry name" value="Type I PLP-dependent aspartate aminotransferase-like (Major domain)"/>
    <property type="match status" value="1"/>
</dbReference>
<dbReference type="InterPro" id="IPR000192">
    <property type="entry name" value="Aminotrans_V_dom"/>
</dbReference>
<evidence type="ECO:0000256" key="1">
    <source>
        <dbReference type="ARBA" id="ARBA00022898"/>
    </source>
</evidence>
<feature type="domain" description="Aminotransferase class V" evidence="2">
    <location>
        <begin position="16"/>
        <end position="345"/>
    </location>
</feature>
<dbReference type="PANTHER" id="PTHR43586:SF15">
    <property type="entry name" value="BLR3095 PROTEIN"/>
    <property type="match status" value="1"/>
</dbReference>
<dbReference type="Pfam" id="PF00266">
    <property type="entry name" value="Aminotran_5"/>
    <property type="match status" value="1"/>
</dbReference>